<dbReference type="Proteomes" id="UP000001429">
    <property type="component" value="Chromosome 1"/>
</dbReference>
<keyword evidence="2" id="KW-1185">Reference proteome</keyword>
<gene>
    <name evidence="1" type="ORF">CAWG_00780</name>
</gene>
<organism evidence="1 2">
    <name type="scientific">Candida albicans (strain WO-1)</name>
    <name type="common">Yeast</name>
    <dbReference type="NCBI Taxonomy" id="294748"/>
    <lineage>
        <taxon>Eukaryota</taxon>
        <taxon>Fungi</taxon>
        <taxon>Dikarya</taxon>
        <taxon>Ascomycota</taxon>
        <taxon>Saccharomycotina</taxon>
        <taxon>Pichiomycetes</taxon>
        <taxon>Debaryomycetaceae</taxon>
        <taxon>Candida/Lodderomyces clade</taxon>
        <taxon>Candida</taxon>
    </lineage>
</organism>
<dbReference type="EMBL" id="CH672346">
    <property type="protein sequence ID" value="EEQ42566.1"/>
    <property type="molecule type" value="Genomic_DNA"/>
</dbReference>
<evidence type="ECO:0000313" key="2">
    <source>
        <dbReference type="Proteomes" id="UP000001429"/>
    </source>
</evidence>
<proteinExistence type="predicted"/>
<dbReference type="VEuPathDB" id="FungiDB:CAWG_00780"/>
<dbReference type="PaxDb" id="5476-C4YE30"/>
<dbReference type="HOGENOM" id="CLU_2263402_0_0_1"/>
<sequence length="103" mass="11903">MHNNSSRTLPIINSERTYVHVYVCMCAYNLFINLQISVIPELIFYSICSLKNCYYCSCSKLCQHTPLHSEIIEEAFIYCHHSITLTELLTLVVLLERDLSNLG</sequence>
<dbReference type="AlphaFoldDB" id="C4YE30"/>
<evidence type="ECO:0000313" key="1">
    <source>
        <dbReference type="EMBL" id="EEQ42566.1"/>
    </source>
</evidence>
<name>C4YE30_CANAW</name>
<accession>C4YE30</accession>
<protein>
    <submittedName>
        <fullName evidence="1">Uncharacterized protein</fullName>
    </submittedName>
</protein>
<reference evidence="1 2" key="1">
    <citation type="journal article" date="2009" name="Nature">
        <title>Evolution of pathogenicity and sexual reproduction in eight Candida genomes.</title>
        <authorList>
            <person name="Butler G."/>
            <person name="Rasmussen M.D."/>
            <person name="Lin M.F."/>
            <person name="Santos M.A."/>
            <person name="Sakthikumar S."/>
            <person name="Munro C.A."/>
            <person name="Rheinbay E."/>
            <person name="Grabherr M."/>
            <person name="Forche A."/>
            <person name="Reedy J.L."/>
            <person name="Agrafioti I."/>
            <person name="Arnaud M.B."/>
            <person name="Bates S."/>
            <person name="Brown A.J."/>
            <person name="Brunke S."/>
            <person name="Costanzo M.C."/>
            <person name="Fitzpatrick D.A."/>
            <person name="de Groot P.W."/>
            <person name="Harris D."/>
            <person name="Hoyer L.L."/>
            <person name="Hube B."/>
            <person name="Klis F.M."/>
            <person name="Kodira C."/>
            <person name="Lennard N."/>
            <person name="Logue M.E."/>
            <person name="Martin R."/>
            <person name="Neiman A.M."/>
            <person name="Nikolaou E."/>
            <person name="Quail M.A."/>
            <person name="Quinn J."/>
            <person name="Santos M.C."/>
            <person name="Schmitzberger F.F."/>
            <person name="Sherlock G."/>
            <person name="Shah P."/>
            <person name="Silverstein K.A."/>
            <person name="Skrzypek M.S."/>
            <person name="Soll D."/>
            <person name="Staggs R."/>
            <person name="Stansfield I."/>
            <person name="Stumpf M.P."/>
            <person name="Sudbery P.E."/>
            <person name="Srikantha T."/>
            <person name="Zeng Q."/>
            <person name="Berman J."/>
            <person name="Berriman M."/>
            <person name="Heitman J."/>
            <person name="Gow N.A."/>
            <person name="Lorenz M.C."/>
            <person name="Birren B.W."/>
            <person name="Kellis M."/>
            <person name="Cuomo C.A."/>
        </authorList>
    </citation>
    <scope>NUCLEOTIDE SEQUENCE [LARGE SCALE GENOMIC DNA]</scope>
    <source>
        <strain evidence="1 2">WO-1</strain>
    </source>
</reference>